<organism evidence="2 3">
    <name type="scientific">Chromobacterium sphagni</name>
    <dbReference type="NCBI Taxonomy" id="1903179"/>
    <lineage>
        <taxon>Bacteria</taxon>
        <taxon>Pseudomonadati</taxon>
        <taxon>Pseudomonadota</taxon>
        <taxon>Betaproteobacteria</taxon>
        <taxon>Neisseriales</taxon>
        <taxon>Chromobacteriaceae</taxon>
        <taxon>Chromobacterium</taxon>
    </lineage>
</organism>
<keyword evidence="2" id="KW-0413">Isomerase</keyword>
<accession>A0A1S1WZI1</accession>
<protein>
    <submittedName>
        <fullName evidence="2">Isomerase</fullName>
    </submittedName>
</protein>
<evidence type="ECO:0000313" key="2">
    <source>
        <dbReference type="EMBL" id="OHX12575.1"/>
    </source>
</evidence>
<proteinExistence type="predicted"/>
<dbReference type="GO" id="GO:0016853">
    <property type="term" value="F:isomerase activity"/>
    <property type="evidence" value="ECO:0007669"/>
    <property type="project" value="UniProtKB-KW"/>
</dbReference>
<reference evidence="2 3" key="1">
    <citation type="submission" date="2016-09" db="EMBL/GenBank/DDBJ databases">
        <title>Chromobacterium muskegensis sp. nov., an insecticidal bacterium isolated from Sphagnum bogs.</title>
        <authorList>
            <person name="Sparks M.E."/>
            <person name="Blackburn M.B."/>
            <person name="Gundersen-Rindal D.E."/>
            <person name="Mitchell A."/>
            <person name="Farrar R."/>
            <person name="Kuhar D."/>
        </authorList>
    </citation>
    <scope>NUCLEOTIDE SEQUENCE [LARGE SCALE GENOMIC DNA]</scope>
    <source>
        <strain evidence="2 3">37-2</strain>
    </source>
</reference>
<feature type="domain" description="SnoaL-like" evidence="1">
    <location>
        <begin position="15"/>
        <end position="110"/>
    </location>
</feature>
<dbReference type="EMBL" id="MKCS01000001">
    <property type="protein sequence ID" value="OHX12575.1"/>
    <property type="molecule type" value="Genomic_DNA"/>
</dbReference>
<dbReference type="Pfam" id="PF12680">
    <property type="entry name" value="SnoaL_2"/>
    <property type="match status" value="1"/>
</dbReference>
<dbReference type="OrthoDB" id="1115105at2"/>
<dbReference type="STRING" id="1903179.BI347_02950"/>
<comment type="caution">
    <text evidence="2">The sequence shown here is derived from an EMBL/GenBank/DDBJ whole genome shotgun (WGS) entry which is preliminary data.</text>
</comment>
<evidence type="ECO:0000313" key="3">
    <source>
        <dbReference type="Proteomes" id="UP000180088"/>
    </source>
</evidence>
<name>A0A1S1WZI1_9NEIS</name>
<dbReference type="AlphaFoldDB" id="A0A1S1WZI1"/>
<dbReference type="Proteomes" id="UP000180088">
    <property type="component" value="Unassembled WGS sequence"/>
</dbReference>
<gene>
    <name evidence="2" type="ORF">BI347_02950</name>
</gene>
<evidence type="ECO:0000259" key="1">
    <source>
        <dbReference type="Pfam" id="PF12680"/>
    </source>
</evidence>
<dbReference type="RefSeq" id="WP_071115265.1">
    <property type="nucleotide sequence ID" value="NZ_MKCS01000001.1"/>
</dbReference>
<dbReference type="InterPro" id="IPR032710">
    <property type="entry name" value="NTF2-like_dom_sf"/>
</dbReference>
<dbReference type="SUPFAM" id="SSF54427">
    <property type="entry name" value="NTF2-like"/>
    <property type="match status" value="1"/>
</dbReference>
<dbReference type="InterPro" id="IPR037401">
    <property type="entry name" value="SnoaL-like"/>
</dbReference>
<dbReference type="Gene3D" id="3.10.450.50">
    <property type="match status" value="1"/>
</dbReference>
<sequence length="143" mass="16444">MKPDDDFPALSALLDWYQALSPDNLDDIDRYSAPDARLKDPFNDVAGVRAIEAVFRHMFHRLAAPRFVVAALRQRNQAFVSRDFYFGLGGRQYRIHGGSHLYFDDSGLVDRHRDYWDAAEELLQKLPLIGAPIAWLRRRLAAD</sequence>